<reference evidence="3" key="1">
    <citation type="submission" date="2017-03" db="EMBL/GenBank/DDBJ databases">
        <title>Full genome sequence of a non-lethal Shewanella isolate that potentiates virulence of Vibio parahaemolyticus causing acute hepatopancreatic necrosis disease (AHPND) in shrimp.</title>
        <authorList>
            <person name="Prachumwat A."/>
            <person name="Sritunyalucksana K."/>
        </authorList>
    </citation>
    <scope>NUCLEOTIDE SEQUENCE [LARGE SCALE GENOMIC DNA]</scope>
    <source>
        <strain evidence="3">TH2012</strain>
    </source>
</reference>
<keyword evidence="3" id="KW-1185">Reference proteome</keyword>
<proteinExistence type="predicted"/>
<feature type="region of interest" description="Disordered" evidence="1">
    <location>
        <begin position="103"/>
        <end position="123"/>
    </location>
</feature>
<organism evidence="2 3">
    <name type="scientific">Shewanella khirikhana</name>
    <dbReference type="NCBI Taxonomy" id="1965282"/>
    <lineage>
        <taxon>Bacteria</taxon>
        <taxon>Pseudomonadati</taxon>
        <taxon>Pseudomonadota</taxon>
        <taxon>Gammaproteobacteria</taxon>
        <taxon>Alteromonadales</taxon>
        <taxon>Shewanellaceae</taxon>
        <taxon>Shewanella</taxon>
    </lineage>
</organism>
<evidence type="ECO:0000313" key="2">
    <source>
        <dbReference type="EMBL" id="AZQ13262.1"/>
    </source>
</evidence>
<evidence type="ECO:0000313" key="3">
    <source>
        <dbReference type="Proteomes" id="UP000278437"/>
    </source>
</evidence>
<sequence length="192" mass="20694">MGPPIWLPFSSTSRKRTASTASEYLVAIPTSAVHHIQNSAPGPPTKIAVATPAMLPVPMVAESEVIRALKGLTSPLTSLPLPGVLPDHSKRKPLPNLRIGRSLRPKDRYKPTPRIMTSMGMPHTKPLIDLTNSVTASIQTSSMLRKVQAISVPGQCRGTGLAARPFAYCSLIFLLNSPAWQGKRNDQSTTNN</sequence>
<protein>
    <submittedName>
        <fullName evidence="2">Uncharacterized protein</fullName>
    </submittedName>
</protein>
<name>A0ABN5U0S8_9GAMM</name>
<gene>
    <name evidence="2" type="ORF">STH12_04236</name>
</gene>
<dbReference type="Proteomes" id="UP000278437">
    <property type="component" value="Chromosome"/>
</dbReference>
<evidence type="ECO:0000256" key="1">
    <source>
        <dbReference type="SAM" id="MobiDB-lite"/>
    </source>
</evidence>
<accession>A0ABN5U0S8</accession>
<dbReference type="EMBL" id="CP020373">
    <property type="protein sequence ID" value="AZQ13262.1"/>
    <property type="molecule type" value="Genomic_DNA"/>
</dbReference>